<evidence type="ECO:0000256" key="6">
    <source>
        <dbReference type="ARBA" id="ARBA00022840"/>
    </source>
</evidence>
<dbReference type="Pfam" id="PF10585">
    <property type="entry name" value="UBA_E1_SCCH"/>
    <property type="match status" value="2"/>
</dbReference>
<dbReference type="EMBL" id="MN738864">
    <property type="protein sequence ID" value="QHT28803.1"/>
    <property type="molecule type" value="Genomic_DNA"/>
</dbReference>
<evidence type="ECO:0000313" key="8">
    <source>
        <dbReference type="EMBL" id="QHT28803.1"/>
    </source>
</evidence>
<dbReference type="PANTHER" id="PTHR10953">
    <property type="entry name" value="UBIQUITIN-ACTIVATING ENZYME E1"/>
    <property type="match status" value="1"/>
</dbReference>
<dbReference type="PANTHER" id="PTHR10953:SF4">
    <property type="entry name" value="UBIQUITIN-ACTIVATING ENZYME E1 C-TERMINAL DOMAIN-CONTAINING PROTEIN"/>
    <property type="match status" value="1"/>
</dbReference>
<protein>
    <recommendedName>
        <fullName evidence="7">Ubiquitin-activating enzyme E1 C-terminal domain-containing protein</fullName>
    </recommendedName>
</protein>
<comment type="similarity">
    <text evidence="2">Belongs to the ubiquitin-activating E1 family.</text>
</comment>
<dbReference type="GO" id="GO:0005524">
    <property type="term" value="F:ATP binding"/>
    <property type="evidence" value="ECO:0007669"/>
    <property type="project" value="UniProtKB-KW"/>
</dbReference>
<name>A0A6C0EK37_9ZZZZ</name>
<dbReference type="Pfam" id="PF00899">
    <property type="entry name" value="ThiF"/>
    <property type="match status" value="2"/>
</dbReference>
<keyword evidence="3" id="KW-0436">Ligase</keyword>
<dbReference type="GO" id="GO:0016567">
    <property type="term" value="P:protein ubiquitination"/>
    <property type="evidence" value="ECO:0007669"/>
    <property type="project" value="UniProtKB-UniPathway"/>
</dbReference>
<dbReference type="GO" id="GO:0031510">
    <property type="term" value="C:SUMO activating enzyme complex"/>
    <property type="evidence" value="ECO:0007669"/>
    <property type="project" value="TreeGrafter"/>
</dbReference>
<dbReference type="InterPro" id="IPR035985">
    <property type="entry name" value="Ubiquitin-activating_enz"/>
</dbReference>
<dbReference type="InterPro" id="IPR000594">
    <property type="entry name" value="ThiF_NAD_FAD-bd"/>
</dbReference>
<dbReference type="UniPathway" id="UPA00143"/>
<sequence length="965" mass="110043">MDIKKENLYSRQIGTIGADTMLKLANLKVLVYGLDNIGLEVCKCLCLLGIKTLYIYDPLKISKKTLGYNFIINKIPETPKNIDTYCLDYLKELNSYVQIELVKPNFTEEFHTPIIKDVDMVILTHLTISPTLLNKMCRENNTKFMLGLCYGFSGYIFTDFVKHTIQDFSGEAVRKTFITKVETIETFGTVLHVSDNTVFNTGDIIKFCGVSEACFTISKCVKGTLYIQGVNNLHLDKVVNLEIIEVKEVQEKMYKPLSLVVEDEKYPSNVLNITDYDKTIKLLKDFHRVVKSDAKLNDDSFKYIVSYEYKFPIIQSILGSILAQEVLKVTGKYCPIEQELLIDYSELSRPNDSKTLYKSVPNDNYTDVYKLLTKDMIKYLKNLNIFLVGSGALGCEYLKLFHMLNISSNKHNKHTGCVTLTDMDTIELSNLNRQFLFRSEDIGSFKSKVAKDKINEFNKLLRVTALDKQVGEETEAHFDRRFWSKQDIVVNALDNVKARQYVDSKCILHNKPLFETGTLGVKANVQVIVPHKTCSYSDTVDPPEKEIPVCTLKNFPFKIEHCIQWGLDTFNDYFNESMIDLMEYKGGKANFKHYLSRIDNDNIKNEKLVNMERLLIALKDELIYEYIVQVFTDLFITPIEKLVIDNPKDKLNEDGTSFWTGIRRYPQPIKLSNPILLEFIQHYGTLMHKCLNKPSFVLKSDYSPKLLLGGGEGEGKEGKDAVSIPTSTLIEQVYAIELDIGDITPQPLEKDDDSNGHIQFIKTISNIRGCIYNMEPTDFINCKLVAGRITPALSTTTTLVTALSMMEILKYVYNKVYSGSTYRELNYKDSFINTGINMYVQSEPNKPIKIQDGIYSSVYGSIIKTIPESFTTWDSIKLSRKEMGIVNIRDLLEFLKDKFTIDINMISCGDSILYSKYSDNTNSNIAEIYQKFGLNCSELIEISISSLNANGVPIVIPRVIYSLSD</sequence>
<keyword evidence="5" id="KW-0833">Ubl conjugation pathway</keyword>
<comment type="pathway">
    <text evidence="1">Protein modification; protein ubiquitination.</text>
</comment>
<evidence type="ECO:0000256" key="4">
    <source>
        <dbReference type="ARBA" id="ARBA00022741"/>
    </source>
</evidence>
<organism evidence="8">
    <name type="scientific">viral metagenome</name>
    <dbReference type="NCBI Taxonomy" id="1070528"/>
    <lineage>
        <taxon>unclassified sequences</taxon>
        <taxon>metagenomes</taxon>
        <taxon>organismal metagenomes</taxon>
    </lineage>
</organism>
<evidence type="ECO:0000256" key="3">
    <source>
        <dbReference type="ARBA" id="ARBA00022598"/>
    </source>
</evidence>
<feature type="domain" description="Ubiquitin-activating enzyme E1 C-terminal" evidence="7">
    <location>
        <begin position="827"/>
        <end position="955"/>
    </location>
</feature>
<dbReference type="Pfam" id="PF09358">
    <property type="entry name" value="E1_UFD"/>
    <property type="match status" value="1"/>
</dbReference>
<accession>A0A6C0EK37</accession>
<keyword evidence="6" id="KW-0067">ATP-binding</keyword>
<evidence type="ECO:0000256" key="2">
    <source>
        <dbReference type="ARBA" id="ARBA00005673"/>
    </source>
</evidence>
<evidence type="ECO:0000256" key="5">
    <source>
        <dbReference type="ARBA" id="ARBA00022786"/>
    </source>
</evidence>
<dbReference type="GO" id="GO:0005737">
    <property type="term" value="C:cytoplasm"/>
    <property type="evidence" value="ECO:0007669"/>
    <property type="project" value="TreeGrafter"/>
</dbReference>
<dbReference type="InterPro" id="IPR000011">
    <property type="entry name" value="UBQ/SUMO-activ_enz_E1-like"/>
</dbReference>
<evidence type="ECO:0000259" key="7">
    <source>
        <dbReference type="SMART" id="SM00985"/>
    </source>
</evidence>
<dbReference type="SMART" id="SM00985">
    <property type="entry name" value="UBA_e1_C"/>
    <property type="match status" value="1"/>
</dbReference>
<dbReference type="InterPro" id="IPR018965">
    <property type="entry name" value="Ub-activating_enz_E1_C"/>
</dbReference>
<dbReference type="InterPro" id="IPR019572">
    <property type="entry name" value="UBA_E1_SCCH"/>
</dbReference>
<dbReference type="SUPFAM" id="SSF69572">
    <property type="entry name" value="Activating enzymes of the ubiquitin-like proteins"/>
    <property type="match status" value="2"/>
</dbReference>
<dbReference type="Gene3D" id="3.40.50.720">
    <property type="entry name" value="NAD(P)-binding Rossmann-like Domain"/>
    <property type="match status" value="2"/>
</dbReference>
<dbReference type="AlphaFoldDB" id="A0A6C0EK37"/>
<dbReference type="InterPro" id="IPR042063">
    <property type="entry name" value="Ubi_acti_E1_SCCH"/>
</dbReference>
<dbReference type="PROSITE" id="PS00865">
    <property type="entry name" value="UBIQUITIN_ACTIVAT_2"/>
    <property type="match status" value="1"/>
</dbReference>
<dbReference type="InterPro" id="IPR045886">
    <property type="entry name" value="ThiF/MoeB/HesA"/>
</dbReference>
<dbReference type="GO" id="GO:0016925">
    <property type="term" value="P:protein sumoylation"/>
    <property type="evidence" value="ECO:0007669"/>
    <property type="project" value="TreeGrafter"/>
</dbReference>
<proteinExistence type="inferred from homology"/>
<evidence type="ECO:0000256" key="1">
    <source>
        <dbReference type="ARBA" id="ARBA00004906"/>
    </source>
</evidence>
<dbReference type="InterPro" id="IPR033127">
    <property type="entry name" value="UBQ-activ_enz_E1_Cys_AS"/>
</dbReference>
<reference evidence="8" key="1">
    <citation type="journal article" date="2020" name="Nature">
        <title>Giant virus diversity and host interactions through global metagenomics.</title>
        <authorList>
            <person name="Schulz F."/>
            <person name="Roux S."/>
            <person name="Paez-Espino D."/>
            <person name="Jungbluth S."/>
            <person name="Walsh D.A."/>
            <person name="Denef V.J."/>
            <person name="McMahon K.D."/>
            <person name="Konstantinidis K.T."/>
            <person name="Eloe-Fadrosh E.A."/>
            <person name="Kyrpides N.C."/>
            <person name="Woyke T."/>
        </authorList>
    </citation>
    <scope>NUCLEOTIDE SEQUENCE</scope>
    <source>
        <strain evidence="8">GVMAG-M-3300001351-8</strain>
    </source>
</reference>
<dbReference type="PRINTS" id="PR01849">
    <property type="entry name" value="UBIQUITINACT"/>
</dbReference>
<dbReference type="GO" id="GO:0019948">
    <property type="term" value="F:SUMO activating enzyme activity"/>
    <property type="evidence" value="ECO:0007669"/>
    <property type="project" value="TreeGrafter"/>
</dbReference>
<keyword evidence="4" id="KW-0547">Nucleotide-binding</keyword>
<dbReference type="Gene3D" id="1.10.10.2660">
    <property type="entry name" value="Ubiquitin-activating enzyme E1, SCCH domain"/>
    <property type="match status" value="1"/>
</dbReference>